<dbReference type="GO" id="GO:0005829">
    <property type="term" value="C:cytosol"/>
    <property type="evidence" value="ECO:0007669"/>
    <property type="project" value="TreeGrafter"/>
</dbReference>
<dbReference type="EC" id="2.3.2.27" evidence="2"/>
<dbReference type="PROSITE" id="PS50089">
    <property type="entry name" value="ZF_RING_2"/>
    <property type="match status" value="1"/>
</dbReference>
<proteinExistence type="predicted"/>
<accession>A0AAN7JG53</accession>
<dbReference type="PANTHER" id="PTHR46463">
    <property type="entry name" value="ZINC FINGER, RING/FYVE/PHD-TYPE"/>
    <property type="match status" value="1"/>
</dbReference>
<gene>
    <name evidence="10" type="ORF">SAY87_000360</name>
</gene>
<evidence type="ECO:0000256" key="7">
    <source>
        <dbReference type="ARBA" id="ARBA00022833"/>
    </source>
</evidence>
<evidence type="ECO:0000313" key="10">
    <source>
        <dbReference type="EMBL" id="KAK4742359.1"/>
    </source>
</evidence>
<dbReference type="InterPro" id="IPR013083">
    <property type="entry name" value="Znf_RING/FYVE/PHD"/>
</dbReference>
<keyword evidence="4" id="KW-0479">Metal-binding</keyword>
<evidence type="ECO:0000313" key="11">
    <source>
        <dbReference type="Proteomes" id="UP001345219"/>
    </source>
</evidence>
<dbReference type="Proteomes" id="UP001345219">
    <property type="component" value="Chromosome 1"/>
</dbReference>
<evidence type="ECO:0000256" key="4">
    <source>
        <dbReference type="ARBA" id="ARBA00022723"/>
    </source>
</evidence>
<evidence type="ECO:0000256" key="2">
    <source>
        <dbReference type="ARBA" id="ARBA00012483"/>
    </source>
</evidence>
<feature type="domain" description="RING-type" evidence="9">
    <location>
        <begin position="171"/>
        <end position="212"/>
    </location>
</feature>
<comment type="caution">
    <text evidence="10">The sequence shown here is derived from an EMBL/GenBank/DDBJ whole genome shotgun (WGS) entry which is preliminary data.</text>
</comment>
<dbReference type="Gene3D" id="3.30.40.10">
    <property type="entry name" value="Zinc/RING finger domain, C3HC4 (zinc finger)"/>
    <property type="match status" value="1"/>
</dbReference>
<keyword evidence="11" id="KW-1185">Reference proteome</keyword>
<dbReference type="CDD" id="cd23116">
    <property type="entry name" value="RING-H2_AIRP1-like"/>
    <property type="match status" value="1"/>
</dbReference>
<protein>
    <recommendedName>
        <fullName evidence="2">RING-type E3 ubiquitin transferase</fullName>
        <ecNumber evidence="2">2.3.2.27</ecNumber>
    </recommendedName>
</protein>
<name>A0AAN7JG53_9MYRT</name>
<dbReference type="GO" id="GO:0061630">
    <property type="term" value="F:ubiquitin protein ligase activity"/>
    <property type="evidence" value="ECO:0007669"/>
    <property type="project" value="UniProtKB-EC"/>
</dbReference>
<reference evidence="10 11" key="1">
    <citation type="journal article" date="2023" name="Hortic Res">
        <title>Pangenome of water caltrop reveals structural variations and asymmetric subgenome divergence after allopolyploidization.</title>
        <authorList>
            <person name="Zhang X."/>
            <person name="Chen Y."/>
            <person name="Wang L."/>
            <person name="Yuan Y."/>
            <person name="Fang M."/>
            <person name="Shi L."/>
            <person name="Lu R."/>
            <person name="Comes H.P."/>
            <person name="Ma Y."/>
            <person name="Chen Y."/>
            <person name="Huang G."/>
            <person name="Zhou Y."/>
            <person name="Zheng Z."/>
            <person name="Qiu Y."/>
        </authorList>
    </citation>
    <scope>NUCLEOTIDE SEQUENCE [LARGE SCALE GENOMIC DNA]</scope>
    <source>
        <tissue evidence="10">Roots</tissue>
    </source>
</reference>
<evidence type="ECO:0000256" key="3">
    <source>
        <dbReference type="ARBA" id="ARBA00022679"/>
    </source>
</evidence>
<sequence>MRFIVCLSSCRLEKKRSSMGGCCSSANGPELTVPDGYNHRLRTPAHQVPLPAYHGTIIVPSPGLLVDINLGASIPDTYRSPPAPVPYDVVLGYPQTSGDSNKATGDKSGTVCRPTNFGFTEEIAAGDKTQDNSVKFDDLKMSGCKKQSDFGIENEDQLESNPPKPAELEECPTCLEEYDAGNPKINTKCEHHFHLACILEWLERSDTCPVCDQEMVFDPLIS</sequence>
<dbReference type="AlphaFoldDB" id="A0AAN7JG53"/>
<evidence type="ECO:0000256" key="8">
    <source>
        <dbReference type="PROSITE-ProRule" id="PRU00175"/>
    </source>
</evidence>
<evidence type="ECO:0000256" key="5">
    <source>
        <dbReference type="ARBA" id="ARBA00022771"/>
    </source>
</evidence>
<keyword evidence="3" id="KW-0808">Transferase</keyword>
<keyword evidence="5 8" id="KW-0863">Zinc-finger</keyword>
<evidence type="ECO:0000256" key="1">
    <source>
        <dbReference type="ARBA" id="ARBA00000900"/>
    </source>
</evidence>
<organism evidence="10 11">
    <name type="scientific">Trapa incisa</name>
    <dbReference type="NCBI Taxonomy" id="236973"/>
    <lineage>
        <taxon>Eukaryota</taxon>
        <taxon>Viridiplantae</taxon>
        <taxon>Streptophyta</taxon>
        <taxon>Embryophyta</taxon>
        <taxon>Tracheophyta</taxon>
        <taxon>Spermatophyta</taxon>
        <taxon>Magnoliopsida</taxon>
        <taxon>eudicotyledons</taxon>
        <taxon>Gunneridae</taxon>
        <taxon>Pentapetalae</taxon>
        <taxon>rosids</taxon>
        <taxon>malvids</taxon>
        <taxon>Myrtales</taxon>
        <taxon>Lythraceae</taxon>
        <taxon>Trapa</taxon>
    </lineage>
</organism>
<keyword evidence="7" id="KW-0862">Zinc</keyword>
<dbReference type="InterPro" id="IPR001841">
    <property type="entry name" value="Znf_RING"/>
</dbReference>
<evidence type="ECO:0000259" key="9">
    <source>
        <dbReference type="PROSITE" id="PS50089"/>
    </source>
</evidence>
<evidence type="ECO:0000256" key="6">
    <source>
        <dbReference type="ARBA" id="ARBA00022786"/>
    </source>
</evidence>
<dbReference type="GO" id="GO:0008270">
    <property type="term" value="F:zinc ion binding"/>
    <property type="evidence" value="ECO:0007669"/>
    <property type="project" value="UniProtKB-KW"/>
</dbReference>
<dbReference type="SMART" id="SM00184">
    <property type="entry name" value="RING"/>
    <property type="match status" value="1"/>
</dbReference>
<comment type="catalytic activity">
    <reaction evidence="1">
        <text>S-ubiquitinyl-[E2 ubiquitin-conjugating enzyme]-L-cysteine + [acceptor protein]-L-lysine = [E2 ubiquitin-conjugating enzyme]-L-cysteine + N(6)-ubiquitinyl-[acceptor protein]-L-lysine.</text>
        <dbReference type="EC" id="2.3.2.27"/>
    </reaction>
</comment>
<dbReference type="PANTHER" id="PTHR46463:SF44">
    <property type="entry name" value="RING_U-BOX SUPERFAMILY PROTEIN"/>
    <property type="match status" value="1"/>
</dbReference>
<dbReference type="SUPFAM" id="SSF57850">
    <property type="entry name" value="RING/U-box"/>
    <property type="match status" value="1"/>
</dbReference>
<dbReference type="Pfam" id="PF13639">
    <property type="entry name" value="zf-RING_2"/>
    <property type="match status" value="1"/>
</dbReference>
<dbReference type="EMBL" id="JAXIOK010000023">
    <property type="protein sequence ID" value="KAK4742359.1"/>
    <property type="molecule type" value="Genomic_DNA"/>
</dbReference>
<keyword evidence="6" id="KW-0833">Ubl conjugation pathway</keyword>